<dbReference type="SMART" id="SM00854">
    <property type="entry name" value="PGA_cap"/>
    <property type="match status" value="1"/>
</dbReference>
<evidence type="ECO:0000259" key="2">
    <source>
        <dbReference type="SMART" id="SM00854"/>
    </source>
</evidence>
<gene>
    <name evidence="3" type="ORF">A3J05_03045</name>
</gene>
<dbReference type="InterPro" id="IPR019079">
    <property type="entry name" value="Capsule_synth_CapA"/>
</dbReference>
<feature type="domain" description="Capsule synthesis protein CapA" evidence="2">
    <location>
        <begin position="45"/>
        <end position="281"/>
    </location>
</feature>
<dbReference type="SUPFAM" id="SSF56300">
    <property type="entry name" value="Metallo-dependent phosphatases"/>
    <property type="match status" value="1"/>
</dbReference>
<dbReference type="Pfam" id="PF09587">
    <property type="entry name" value="PGA_cap"/>
    <property type="match status" value="1"/>
</dbReference>
<dbReference type="Proteomes" id="UP000177235">
    <property type="component" value="Unassembled WGS sequence"/>
</dbReference>
<sequence>MSFHGKLKNFLIIIILAVLVVSWGSPVLAPTEVLRNQTKFLPTTTLVAVGDIMFSRHVGTKINEAGNPNLPFLKVADILSGADITFGNLECPLSDSNVPIREGIVFRCLTQHAAGIKQAGFDALSTANNHSMDQGADNVDFTIEHLNSLAIAPVGTSKVNESSKSAVIERNGIRFGFLAYSYTAHNDGGKSTHPQIATMDISQMNEDIADLKNKSDAIIASMHAGTEYTRKPNQGQIDFAHAAIDAGADIVIGHHPHWIQEIEIYQGKPIFYSLGNFVFDQMWSQDTREGLAVKLEFQASKLKSAELIPVVIDNYCCPRPATEKEKISILSKIKAKSYIKF</sequence>
<dbReference type="InterPro" id="IPR052169">
    <property type="entry name" value="CW_Biosynth-Accessory"/>
</dbReference>
<protein>
    <recommendedName>
        <fullName evidence="2">Capsule synthesis protein CapA domain-containing protein</fullName>
    </recommendedName>
</protein>
<comment type="similarity">
    <text evidence="1">Belongs to the CapA family.</text>
</comment>
<dbReference type="Gene3D" id="3.60.21.10">
    <property type="match status" value="1"/>
</dbReference>
<evidence type="ECO:0000313" key="3">
    <source>
        <dbReference type="EMBL" id="OGF00048.1"/>
    </source>
</evidence>
<organism evidence="3 4">
    <name type="scientific">Candidatus Doudnabacteria bacterium RIFCSPLOWO2_02_FULL_48_13</name>
    <dbReference type="NCBI Taxonomy" id="1817845"/>
    <lineage>
        <taxon>Bacteria</taxon>
        <taxon>Candidatus Doudnaibacteriota</taxon>
    </lineage>
</organism>
<dbReference type="InterPro" id="IPR029052">
    <property type="entry name" value="Metallo-depent_PP-like"/>
</dbReference>
<comment type="caution">
    <text evidence="3">The sequence shown here is derived from an EMBL/GenBank/DDBJ whole genome shotgun (WGS) entry which is preliminary data.</text>
</comment>
<dbReference type="PANTHER" id="PTHR33393:SF11">
    <property type="entry name" value="POLYGLUTAMINE SYNTHESIS ACCESSORY PROTEIN RV0574C-RELATED"/>
    <property type="match status" value="1"/>
</dbReference>
<evidence type="ECO:0000313" key="4">
    <source>
        <dbReference type="Proteomes" id="UP000177235"/>
    </source>
</evidence>
<dbReference type="CDD" id="cd07381">
    <property type="entry name" value="MPP_CapA"/>
    <property type="match status" value="1"/>
</dbReference>
<evidence type="ECO:0000256" key="1">
    <source>
        <dbReference type="ARBA" id="ARBA00005662"/>
    </source>
</evidence>
<name>A0A1F5QD40_9BACT</name>
<dbReference type="EMBL" id="MFFF01000004">
    <property type="protein sequence ID" value="OGF00048.1"/>
    <property type="molecule type" value="Genomic_DNA"/>
</dbReference>
<dbReference type="AlphaFoldDB" id="A0A1F5QD40"/>
<accession>A0A1F5QD40</accession>
<dbReference type="PANTHER" id="PTHR33393">
    <property type="entry name" value="POLYGLUTAMINE SYNTHESIS ACCESSORY PROTEIN RV0574C-RELATED"/>
    <property type="match status" value="1"/>
</dbReference>
<proteinExistence type="inferred from homology"/>
<reference evidence="3 4" key="1">
    <citation type="journal article" date="2016" name="Nat. Commun.">
        <title>Thousands of microbial genomes shed light on interconnected biogeochemical processes in an aquifer system.</title>
        <authorList>
            <person name="Anantharaman K."/>
            <person name="Brown C.T."/>
            <person name="Hug L.A."/>
            <person name="Sharon I."/>
            <person name="Castelle C.J."/>
            <person name="Probst A.J."/>
            <person name="Thomas B.C."/>
            <person name="Singh A."/>
            <person name="Wilkins M.J."/>
            <person name="Karaoz U."/>
            <person name="Brodie E.L."/>
            <person name="Williams K.H."/>
            <person name="Hubbard S.S."/>
            <person name="Banfield J.F."/>
        </authorList>
    </citation>
    <scope>NUCLEOTIDE SEQUENCE [LARGE SCALE GENOMIC DNA]</scope>
</reference>